<name>A0A161MKM4_TRIIF</name>
<sequence>MIIKKYTKKASA</sequence>
<dbReference type="EMBL" id="GEMB01000269">
    <property type="protein sequence ID" value="JAS02846.1"/>
    <property type="molecule type" value="Transcribed_RNA"/>
</dbReference>
<reference evidence="1" key="1">
    <citation type="submission" date="2016-04" db="EMBL/GenBank/DDBJ databases">
        <authorList>
            <person name="Calderon-Fernandez G.M.Sr."/>
        </authorList>
    </citation>
    <scope>NUCLEOTIDE SEQUENCE</scope>
    <source>
        <strain evidence="1">Int1</strain>
        <tissue evidence="1">Integument</tissue>
    </source>
</reference>
<accession>A0A161MKM4</accession>
<proteinExistence type="predicted"/>
<protein>
    <submittedName>
        <fullName evidence="1">Acetylcholinesterase 1</fullName>
    </submittedName>
</protein>
<reference evidence="1" key="2">
    <citation type="journal article" date="2017" name="J. Med. Entomol.">
        <title>Transcriptome Analysis of the Triatoma infestans (Hemiptera: Reduviidae) Integument.</title>
        <authorList>
            <person name="Calderon-Fernandez G.M."/>
            <person name="Moriconi D.E."/>
            <person name="Dulbecco A.B."/>
            <person name="Juarez M.P."/>
        </authorList>
    </citation>
    <scope>NUCLEOTIDE SEQUENCE</scope>
    <source>
        <strain evidence="1">Int1</strain>
        <tissue evidence="1">Integument</tissue>
    </source>
</reference>
<organism evidence="1">
    <name type="scientific">Triatoma infestans</name>
    <name type="common">Assassin bug</name>
    <dbReference type="NCBI Taxonomy" id="30076"/>
    <lineage>
        <taxon>Eukaryota</taxon>
        <taxon>Metazoa</taxon>
        <taxon>Ecdysozoa</taxon>
        <taxon>Arthropoda</taxon>
        <taxon>Hexapoda</taxon>
        <taxon>Insecta</taxon>
        <taxon>Pterygota</taxon>
        <taxon>Neoptera</taxon>
        <taxon>Paraneoptera</taxon>
        <taxon>Hemiptera</taxon>
        <taxon>Heteroptera</taxon>
        <taxon>Panheteroptera</taxon>
        <taxon>Cimicomorpha</taxon>
        <taxon>Reduviidae</taxon>
        <taxon>Triatominae</taxon>
        <taxon>Triatoma</taxon>
    </lineage>
</organism>
<evidence type="ECO:0000313" key="1">
    <source>
        <dbReference type="EMBL" id="JAS02846.1"/>
    </source>
</evidence>